<dbReference type="RefSeq" id="YP_001256966.1">
    <property type="nucleotide sequence ID" value="NC_009503.1"/>
</dbReference>
<reference evidence="3 4" key="1">
    <citation type="journal article" date="2008" name="J. Microbiol.">
        <title>Molecular and phylogenetic characterization of Spodoptera litura granulovirus.</title>
        <authorList>
            <person name="Wang Y."/>
            <person name="Choi J.Y."/>
            <person name="Roh J.Y."/>
            <person name="Woo S.D."/>
            <person name="Jin B.R."/>
            <person name="Je Y.H."/>
        </authorList>
    </citation>
    <scope>NUCLEOTIDE SEQUENCE [LARGE SCALE GENOMIC DNA]</scope>
    <source>
        <strain evidence="3">SlGV-K1</strain>
    </source>
</reference>
<dbReference type="GO" id="GO:0019028">
    <property type="term" value="C:viral capsid"/>
    <property type="evidence" value="ECO:0007669"/>
    <property type="project" value="InterPro"/>
</dbReference>
<evidence type="ECO:0000259" key="2">
    <source>
        <dbReference type="Pfam" id="PF04512"/>
    </source>
</evidence>
<gene>
    <name evidence="3" type="primary">orf15</name>
    <name evidence="3" type="ORF">SlGVgp015</name>
</gene>
<dbReference type="EMBL" id="DQ288858">
    <property type="protein sequence ID" value="ABQ51958.1"/>
    <property type="molecule type" value="Genomic_DNA"/>
</dbReference>
<feature type="domain" description="Baculovirus polyhedron envelope protein PEP N-terminal" evidence="2">
    <location>
        <begin position="16"/>
        <end position="85"/>
    </location>
</feature>
<evidence type="ECO:0000313" key="3">
    <source>
        <dbReference type="EMBL" id="ABQ51958.1"/>
    </source>
</evidence>
<dbReference type="GeneID" id="5184147"/>
<dbReference type="Pfam" id="PF04512">
    <property type="entry name" value="Baculo_PEP_N"/>
    <property type="match status" value="1"/>
</dbReference>
<name>A5IZL7_9BBAC</name>
<dbReference type="OrthoDB" id="11749at10239"/>
<evidence type="ECO:0000313" key="4">
    <source>
        <dbReference type="Proteomes" id="UP000202782"/>
    </source>
</evidence>
<organism evidence="3 4">
    <name type="scientific">Spodoptera litura granulovirus</name>
    <dbReference type="NCBI Taxonomy" id="359919"/>
    <lineage>
        <taxon>Viruses</taxon>
        <taxon>Viruses incertae sedis</taxon>
        <taxon>Naldaviricetes</taxon>
        <taxon>Lefavirales</taxon>
        <taxon>Baculoviridae</taxon>
        <taxon>Betabaculovirus</taxon>
        <taxon>Betabaculovirus spliturae</taxon>
    </lineage>
</organism>
<feature type="compositionally biased region" description="Basic residues" evidence="1">
    <location>
        <begin position="108"/>
        <end position="132"/>
    </location>
</feature>
<accession>A5IZL7</accession>
<sequence length="215" mass="24894">MATIPADSRAFIKPFEGIDVTCLVSDVVAWFGADEICSILCLNTCQVLKNLPYCEKALWKEIEPCVDSEKIFITSLGVRLLIAKSLEVEVNPRRRRSCRCKPNRCKCRRSPSPPRRRRSSQCRRSPSPRRRSPSPNESLYYYNTLCDRPSTHNHHHHHHVKFDITPKLHKLGNVFINEAIYDLRAYHELDEINCKINRIYDILTQPPITTPITVV</sequence>
<protein>
    <recommendedName>
        <fullName evidence="2">Baculovirus polyhedron envelope protein PEP N-terminal domain-containing protein</fullName>
    </recommendedName>
</protein>
<dbReference type="InterPro" id="IPR007600">
    <property type="entry name" value="Baculo_PEP_N"/>
</dbReference>
<dbReference type="GO" id="GO:0019031">
    <property type="term" value="C:viral envelope"/>
    <property type="evidence" value="ECO:0007669"/>
    <property type="project" value="InterPro"/>
</dbReference>
<feature type="region of interest" description="Disordered" evidence="1">
    <location>
        <begin position="108"/>
        <end position="136"/>
    </location>
</feature>
<evidence type="ECO:0000256" key="1">
    <source>
        <dbReference type="SAM" id="MobiDB-lite"/>
    </source>
</evidence>
<dbReference type="Proteomes" id="UP000202782">
    <property type="component" value="Segment"/>
</dbReference>
<proteinExistence type="predicted"/>
<keyword evidence="4" id="KW-1185">Reference proteome</keyword>
<dbReference type="KEGG" id="vg:5184147"/>
<dbReference type="GO" id="GO:0005198">
    <property type="term" value="F:structural molecule activity"/>
    <property type="evidence" value="ECO:0007669"/>
    <property type="project" value="InterPro"/>
</dbReference>